<keyword evidence="3" id="KW-1185">Reference proteome</keyword>
<proteinExistence type="predicted"/>
<gene>
    <name evidence="2" type="ORF">ARMGADRAFT_269128</name>
</gene>
<reference evidence="3" key="1">
    <citation type="journal article" date="2017" name="Nat. Ecol. Evol.">
        <title>Genome expansion and lineage-specific genetic innovations in the forest pathogenic fungi Armillaria.</title>
        <authorList>
            <person name="Sipos G."/>
            <person name="Prasanna A.N."/>
            <person name="Walter M.C."/>
            <person name="O'Connor E."/>
            <person name="Balint B."/>
            <person name="Krizsan K."/>
            <person name="Kiss B."/>
            <person name="Hess J."/>
            <person name="Varga T."/>
            <person name="Slot J."/>
            <person name="Riley R."/>
            <person name="Boka B."/>
            <person name="Rigling D."/>
            <person name="Barry K."/>
            <person name="Lee J."/>
            <person name="Mihaltcheva S."/>
            <person name="LaButti K."/>
            <person name="Lipzen A."/>
            <person name="Waldron R."/>
            <person name="Moloney N.M."/>
            <person name="Sperisen C."/>
            <person name="Kredics L."/>
            <person name="Vagvoelgyi C."/>
            <person name="Patrignani A."/>
            <person name="Fitzpatrick D."/>
            <person name="Nagy I."/>
            <person name="Doyle S."/>
            <person name="Anderson J.B."/>
            <person name="Grigoriev I.V."/>
            <person name="Gueldener U."/>
            <person name="Muensterkoetter M."/>
            <person name="Nagy L.G."/>
        </authorList>
    </citation>
    <scope>NUCLEOTIDE SEQUENCE [LARGE SCALE GENOMIC DNA]</scope>
    <source>
        <strain evidence="3">Ar21-2</strain>
    </source>
</reference>
<evidence type="ECO:0000313" key="3">
    <source>
        <dbReference type="Proteomes" id="UP000217790"/>
    </source>
</evidence>
<accession>A0A2H3EH28</accession>
<keyword evidence="1" id="KW-0472">Membrane</keyword>
<dbReference type="Proteomes" id="UP000217790">
    <property type="component" value="Unassembled WGS sequence"/>
</dbReference>
<evidence type="ECO:0000313" key="2">
    <source>
        <dbReference type="EMBL" id="PBL02723.1"/>
    </source>
</evidence>
<dbReference type="InParanoid" id="A0A2H3EH28"/>
<sequence>MGSKPFSSQGLHETLWCSTTVAVFALTAFLLLAMTYFTLPSLCNVHTYLIHASTSHHMLFLDVRFRPCYIRGVFCLWMQDIFTHTTDGLSHKIHKTSILLSLPKLHLLPFPSHLPHRRRILPPYIPSPAFISPYIRTYVGK</sequence>
<evidence type="ECO:0000256" key="1">
    <source>
        <dbReference type="SAM" id="Phobius"/>
    </source>
</evidence>
<dbReference type="AlphaFoldDB" id="A0A2H3EH28"/>
<keyword evidence="1" id="KW-1133">Transmembrane helix</keyword>
<keyword evidence="1" id="KW-0812">Transmembrane</keyword>
<dbReference type="EMBL" id="KZ293645">
    <property type="protein sequence ID" value="PBL02723.1"/>
    <property type="molecule type" value="Genomic_DNA"/>
</dbReference>
<name>A0A2H3EH28_ARMGA</name>
<feature type="transmembrane region" description="Helical" evidence="1">
    <location>
        <begin position="20"/>
        <end position="39"/>
    </location>
</feature>
<organism evidence="2 3">
    <name type="scientific">Armillaria gallica</name>
    <name type="common">Bulbous honey fungus</name>
    <name type="synonym">Armillaria bulbosa</name>
    <dbReference type="NCBI Taxonomy" id="47427"/>
    <lineage>
        <taxon>Eukaryota</taxon>
        <taxon>Fungi</taxon>
        <taxon>Dikarya</taxon>
        <taxon>Basidiomycota</taxon>
        <taxon>Agaricomycotina</taxon>
        <taxon>Agaricomycetes</taxon>
        <taxon>Agaricomycetidae</taxon>
        <taxon>Agaricales</taxon>
        <taxon>Marasmiineae</taxon>
        <taxon>Physalacriaceae</taxon>
        <taxon>Armillaria</taxon>
    </lineage>
</organism>
<protein>
    <submittedName>
        <fullName evidence="2">Uncharacterized protein</fullName>
    </submittedName>
</protein>